<feature type="transmembrane region" description="Helical" evidence="2">
    <location>
        <begin position="12"/>
        <end position="32"/>
    </location>
</feature>
<dbReference type="NCBIfam" id="TIGR00229">
    <property type="entry name" value="sensory_box"/>
    <property type="match status" value="3"/>
</dbReference>
<dbReference type="Gene3D" id="3.30.450.20">
    <property type="entry name" value="PAS domain"/>
    <property type="match status" value="3"/>
</dbReference>
<dbReference type="Proteomes" id="UP001168528">
    <property type="component" value="Unassembled WGS sequence"/>
</dbReference>
<feature type="domain" description="PAC" evidence="4">
    <location>
        <begin position="472"/>
        <end position="524"/>
    </location>
</feature>
<organism evidence="5 6">
    <name type="scientific">Rhodocytophaga aerolata</name>
    <dbReference type="NCBI Taxonomy" id="455078"/>
    <lineage>
        <taxon>Bacteria</taxon>
        <taxon>Pseudomonadati</taxon>
        <taxon>Bacteroidota</taxon>
        <taxon>Cytophagia</taxon>
        <taxon>Cytophagales</taxon>
        <taxon>Rhodocytophagaceae</taxon>
        <taxon>Rhodocytophaga</taxon>
    </lineage>
</organism>
<keyword evidence="2" id="KW-0812">Transmembrane</keyword>
<keyword evidence="2" id="KW-1133">Transmembrane helix</keyword>
<dbReference type="InterPro" id="IPR000014">
    <property type="entry name" value="PAS"/>
</dbReference>
<evidence type="ECO:0000313" key="5">
    <source>
        <dbReference type="EMBL" id="MDO1448375.1"/>
    </source>
</evidence>
<keyword evidence="6" id="KW-1185">Reference proteome</keyword>
<feature type="domain" description="PAC" evidence="4">
    <location>
        <begin position="594"/>
        <end position="646"/>
    </location>
</feature>
<dbReference type="InterPro" id="IPR013655">
    <property type="entry name" value="PAS_fold_3"/>
</dbReference>
<feature type="coiled-coil region" evidence="1">
    <location>
        <begin position="645"/>
        <end position="682"/>
    </location>
</feature>
<dbReference type="InterPro" id="IPR029016">
    <property type="entry name" value="GAF-like_dom_sf"/>
</dbReference>
<feature type="coiled-coil region" evidence="1">
    <location>
        <begin position="334"/>
        <end position="385"/>
    </location>
</feature>
<dbReference type="Pfam" id="PF08447">
    <property type="entry name" value="PAS_3"/>
    <property type="match status" value="2"/>
</dbReference>
<comment type="caution">
    <text evidence="5">The sequence shown here is derived from an EMBL/GenBank/DDBJ whole genome shotgun (WGS) entry which is preliminary data.</text>
</comment>
<dbReference type="InterPro" id="IPR050903">
    <property type="entry name" value="Bact_Chemotaxis_MeTrfase"/>
</dbReference>
<name>A0ABT8RCE8_9BACT</name>
<feature type="coiled-coil region" evidence="1">
    <location>
        <begin position="134"/>
        <end position="168"/>
    </location>
</feature>
<dbReference type="InterPro" id="IPR001610">
    <property type="entry name" value="PAC"/>
</dbReference>
<dbReference type="SMART" id="SM00086">
    <property type="entry name" value="PAC"/>
    <property type="match status" value="2"/>
</dbReference>
<feature type="transmembrane region" description="Helical" evidence="2">
    <location>
        <begin position="64"/>
        <end position="86"/>
    </location>
</feature>
<dbReference type="Pfam" id="PF13185">
    <property type="entry name" value="GAF_2"/>
    <property type="match status" value="1"/>
</dbReference>
<dbReference type="CDD" id="cd00130">
    <property type="entry name" value="PAS"/>
    <property type="match status" value="3"/>
</dbReference>
<accession>A0ABT8RCE8</accession>
<protein>
    <submittedName>
        <fullName evidence="5">PAS domain S-box protein</fullName>
    </submittedName>
</protein>
<evidence type="ECO:0000256" key="1">
    <source>
        <dbReference type="SAM" id="Coils"/>
    </source>
</evidence>
<sequence>MVANGLGGIYYTRVVLPTMLLLLSSLYNAFFSTSLDDAITSVSLVELSFTLIPFIVFDFREKGFLLFCTIFSFFILVVFPLSWGYFDMGYDGSVLREGPLAVLTTCLALFAQIGSIYGLAVLNRQSEERSTQLLSEMNEKSTEAEQARKALEVNLEKLEIARTEEANRQWTSEGIAKVAEILRSHGAGSHIYDSLISMIVKYMGANQGGVYVVDETEPGQKVIRLMACYAYERKKYIDKSFAPGQGMLGQAYLEAEYIYMTQVPKNYITITSGLGEATPTALLIMPLKINDTVEGMLEIASFHKLAPHQISFMEKIAENIAGFIQNNRINEQTKKLLESSLQQTEEMRAQEEEMRQNMEELEATQEEMRRNEQAHLDEIARLMQEYHSNTGLLQKKDQEMSGFMLAVDSTLAMVELTLEGIILTANERFLSLMGYTLPEITGKHHRLFVDAAHSQTQAYTEFWQKLSQGEEQIGEVRRQAKNGKDVYLSASYTPVFNEEKEVVKIIKFAQDITQEKQAALDYQSQLEAISKSNGIVEFDLNGNILSANANFLALMKYEAKEIYGRHHRIFVKQVEQESEEYQQFWEKLRSGEYISGEFERVSKDGTNVWIKGNYTPIADINGKIYKIVKYAQDVTEQKMLERQTLLQTEELRAQEEEIRQNLEELQATQEEAVRQALELQAHVTAVDASLATIEFDLQGNILKANQNFLTLMGYELEEITHQPHRIFVEKGYGASSEYHKFWQDLKEGKAQIGKVKRLTKQGKQVWLNASYTPVFDEKDQLVKIIKLAQAIES</sequence>
<dbReference type="PROSITE" id="PS50112">
    <property type="entry name" value="PAS"/>
    <property type="match status" value="1"/>
</dbReference>
<evidence type="ECO:0000259" key="4">
    <source>
        <dbReference type="PROSITE" id="PS50113"/>
    </source>
</evidence>
<proteinExistence type="predicted"/>
<evidence type="ECO:0000313" key="6">
    <source>
        <dbReference type="Proteomes" id="UP001168528"/>
    </source>
</evidence>
<keyword evidence="2" id="KW-0472">Membrane</keyword>
<dbReference type="InterPro" id="IPR000700">
    <property type="entry name" value="PAS-assoc_C"/>
</dbReference>
<dbReference type="SUPFAM" id="SSF55785">
    <property type="entry name" value="PYP-like sensor domain (PAS domain)"/>
    <property type="match status" value="3"/>
</dbReference>
<dbReference type="Gene3D" id="3.30.450.40">
    <property type="match status" value="1"/>
</dbReference>
<evidence type="ECO:0000256" key="2">
    <source>
        <dbReference type="SAM" id="Phobius"/>
    </source>
</evidence>
<dbReference type="PANTHER" id="PTHR24422">
    <property type="entry name" value="CHEMOTAXIS PROTEIN METHYLTRANSFERASE"/>
    <property type="match status" value="1"/>
</dbReference>
<dbReference type="InterPro" id="IPR035965">
    <property type="entry name" value="PAS-like_dom_sf"/>
</dbReference>
<dbReference type="EMBL" id="JAUKPO010000011">
    <property type="protein sequence ID" value="MDO1448375.1"/>
    <property type="molecule type" value="Genomic_DNA"/>
</dbReference>
<dbReference type="Pfam" id="PF13426">
    <property type="entry name" value="PAS_9"/>
    <property type="match status" value="1"/>
</dbReference>
<reference evidence="5" key="1">
    <citation type="submission" date="2023-07" db="EMBL/GenBank/DDBJ databases">
        <title>The genome sequence of Rhodocytophaga aerolata KACC 12507.</title>
        <authorList>
            <person name="Zhang X."/>
        </authorList>
    </citation>
    <scope>NUCLEOTIDE SEQUENCE</scope>
    <source>
        <strain evidence="5">KACC 12507</strain>
    </source>
</reference>
<dbReference type="InterPro" id="IPR003018">
    <property type="entry name" value="GAF"/>
</dbReference>
<dbReference type="PROSITE" id="PS50113">
    <property type="entry name" value="PAC"/>
    <property type="match status" value="2"/>
</dbReference>
<gene>
    <name evidence="5" type="ORF">Q0590_19015</name>
</gene>
<feature type="transmembrane region" description="Helical" evidence="2">
    <location>
        <begin position="38"/>
        <end position="57"/>
    </location>
</feature>
<feature type="transmembrane region" description="Helical" evidence="2">
    <location>
        <begin position="98"/>
        <end position="122"/>
    </location>
</feature>
<dbReference type="SMART" id="SM00091">
    <property type="entry name" value="PAS"/>
    <property type="match status" value="3"/>
</dbReference>
<dbReference type="SUPFAM" id="SSF55781">
    <property type="entry name" value="GAF domain-like"/>
    <property type="match status" value="1"/>
</dbReference>
<dbReference type="PANTHER" id="PTHR24422:SF10">
    <property type="entry name" value="CHEMOTAXIS PROTEIN METHYLTRANSFERASE 2"/>
    <property type="match status" value="1"/>
</dbReference>
<evidence type="ECO:0000259" key="3">
    <source>
        <dbReference type="PROSITE" id="PS50112"/>
    </source>
</evidence>
<keyword evidence="1" id="KW-0175">Coiled coil</keyword>
<feature type="domain" description="PAS" evidence="3">
    <location>
        <begin position="669"/>
        <end position="719"/>
    </location>
</feature>